<dbReference type="InterPro" id="IPR017853">
    <property type="entry name" value="GH"/>
</dbReference>
<dbReference type="Proteomes" id="UP000317557">
    <property type="component" value="Unassembled WGS sequence"/>
</dbReference>
<dbReference type="EMBL" id="FXTP01000016">
    <property type="protein sequence ID" value="SMO92555.1"/>
    <property type="molecule type" value="Genomic_DNA"/>
</dbReference>
<dbReference type="Pfam" id="PF02929">
    <property type="entry name" value="Bgal_small_N"/>
    <property type="match status" value="1"/>
</dbReference>
<dbReference type="InterPro" id="IPR006101">
    <property type="entry name" value="Glyco_hydro_2"/>
</dbReference>
<dbReference type="Gene3D" id="2.60.40.10">
    <property type="entry name" value="Immunoglobulins"/>
    <property type="match status" value="2"/>
</dbReference>
<dbReference type="InterPro" id="IPR006102">
    <property type="entry name" value="Ig-like_GH2"/>
</dbReference>
<keyword evidence="10" id="KW-1185">Reference proteome</keyword>
<dbReference type="AlphaFoldDB" id="A0A521F8L2"/>
<dbReference type="Pfam" id="PF00703">
    <property type="entry name" value="Glyco_hydro_2"/>
    <property type="match status" value="1"/>
</dbReference>
<dbReference type="EC" id="3.2.1.23" evidence="3 7"/>
<sequence>MNPLNAAFRSLPVFLVLSLMMILSGMGEHALHAQQNTEGPDWENPSVININTEPPRTELTPYASFEQAQKEGASSLVRSLNGKWRFNWSPTPEERPIDFYTPSFDVSSWNHIQVPGNWQTQGFGKAIYTNITYPFAVDTPKVTSEPHVQYTSFELRNPVGSYRRTFSIPNHWDGKQVYLHFGGVKSAMYVWVNGEKVGYSQGSFTPAEFDITEYLQEGENTLAVEVYRWSDGSYLEDQDMWRLSGIFRDVDLIARNQTHLHDSFLKTDLDENYEDATLEIDYTLRNTGSGNARNYKIETLVYDPEGNLLQNSESGLRAEVGRLAAGEITTVTRSLQVESPELWTDETPTLYQAVIRVLDGKDNLIEAIPWQFGFREVEKKNQRLFVNGQEVKVKGMNRHEHHPHMGRYVDRATMIKDIKLMKQANINLVRTAHYPNRTEFYRLADQYGLYVMDEANQESHHFGHGNEMMGVPPMWKKAHVDRGVSMVERDKNYSSIIMWSMGNEGGAGPNLRAMREAMEAIDDTRIIYYHEQSDVSDMLDVDYPYPETLKEAAENNPNESILVREYAHMMGNSGGNMKEYMEVIYDKPNVMGAAVWDLVDQALAKKKTGRPLHYAGDPTRLTLNDNETWAYGGDFGDVPNDGNFSLNGLVGADRVPHPHYYELKYAYQDVWFEGEDLQQGRVELINRYDFTNLDQFEFRWQLSQNGQSFAGGVIDDLRLEPHERAVIDVPYPANWQDREGEITLELSVHLKEDKQWAESGFAVAEDQFVVREYDYPELGATGENEIEMEETDSRISLTLPDVELTFDRTNGSLTSYRVKGEEYLEHALEPYFWKLPNDNQKGSQYIQRLGAWKYAAQNRTLKDVSVNESDSRLELVFDFTLPVGNADYQLRYVLSNEGALQVQADYQPGEGETPLIPKFGMRLALSKDYDTIEWYGRGPIENYQDRKHASHLGIYQLALDEFVVPYIAPQDNANRTDTRWIVFKNSSGKGLKVKGLQALSFRAWPYMEQDLERAEHNHELPDSDFINVNLDLKVHGVGGVNSWGKRTLPQYTIDGNQPYNYGFILEPVE</sequence>
<dbReference type="InterPro" id="IPR023230">
    <property type="entry name" value="Glyco_hydro_2_CS"/>
</dbReference>
<evidence type="ECO:0000259" key="8">
    <source>
        <dbReference type="SMART" id="SM01038"/>
    </source>
</evidence>
<dbReference type="PROSITE" id="PS00608">
    <property type="entry name" value="GLYCOSYL_HYDROL_F2_2"/>
    <property type="match status" value="1"/>
</dbReference>
<reference evidence="9 10" key="1">
    <citation type="submission" date="2017-05" db="EMBL/GenBank/DDBJ databases">
        <authorList>
            <person name="Varghese N."/>
            <person name="Submissions S."/>
        </authorList>
    </citation>
    <scope>NUCLEOTIDE SEQUENCE [LARGE SCALE GENOMIC DNA]</scope>
    <source>
        <strain evidence="9 10">DSM 21985</strain>
    </source>
</reference>
<evidence type="ECO:0000256" key="6">
    <source>
        <dbReference type="ARBA" id="ARBA00032230"/>
    </source>
</evidence>
<comment type="similarity">
    <text evidence="2 7">Belongs to the glycosyl hydrolase 2 family.</text>
</comment>
<comment type="catalytic activity">
    <reaction evidence="1 7">
        <text>Hydrolysis of terminal non-reducing beta-D-galactose residues in beta-D-galactosides.</text>
        <dbReference type="EC" id="3.2.1.23"/>
    </reaction>
</comment>
<evidence type="ECO:0000313" key="9">
    <source>
        <dbReference type="EMBL" id="SMO92555.1"/>
    </source>
</evidence>
<accession>A0A521F8L2</accession>
<dbReference type="Pfam" id="PF02837">
    <property type="entry name" value="Glyco_hydro_2_N"/>
    <property type="match status" value="1"/>
</dbReference>
<dbReference type="PANTHER" id="PTHR46323">
    <property type="entry name" value="BETA-GALACTOSIDASE"/>
    <property type="match status" value="1"/>
</dbReference>
<organism evidence="9 10">
    <name type="scientific">Gracilimonas mengyeensis</name>
    <dbReference type="NCBI Taxonomy" id="1302730"/>
    <lineage>
        <taxon>Bacteria</taxon>
        <taxon>Pseudomonadati</taxon>
        <taxon>Balneolota</taxon>
        <taxon>Balneolia</taxon>
        <taxon>Balneolales</taxon>
        <taxon>Balneolaceae</taxon>
        <taxon>Gracilimonas</taxon>
    </lineage>
</organism>
<feature type="domain" description="Beta galactosidase small chain/" evidence="8">
    <location>
        <begin position="796"/>
        <end position="1066"/>
    </location>
</feature>
<dbReference type="PANTHER" id="PTHR46323:SF2">
    <property type="entry name" value="BETA-GALACTOSIDASE"/>
    <property type="match status" value="1"/>
</dbReference>
<dbReference type="GO" id="GO:0009341">
    <property type="term" value="C:beta-galactosidase complex"/>
    <property type="evidence" value="ECO:0007669"/>
    <property type="project" value="InterPro"/>
</dbReference>
<evidence type="ECO:0000256" key="2">
    <source>
        <dbReference type="ARBA" id="ARBA00007401"/>
    </source>
</evidence>
<evidence type="ECO:0000256" key="1">
    <source>
        <dbReference type="ARBA" id="ARBA00001412"/>
    </source>
</evidence>
<dbReference type="Pfam" id="PF16353">
    <property type="entry name" value="LacZ_4"/>
    <property type="match status" value="1"/>
</dbReference>
<dbReference type="PROSITE" id="PS00719">
    <property type="entry name" value="GLYCOSYL_HYDROL_F2_1"/>
    <property type="match status" value="1"/>
</dbReference>
<dbReference type="Pfam" id="PF02836">
    <property type="entry name" value="Glyco_hydro_2_C"/>
    <property type="match status" value="1"/>
</dbReference>
<dbReference type="InterPro" id="IPR023232">
    <property type="entry name" value="Glyco_hydro_2_AS"/>
</dbReference>
<dbReference type="InterPro" id="IPR013783">
    <property type="entry name" value="Ig-like_fold"/>
</dbReference>
<keyword evidence="4 7" id="KW-0378">Hydrolase</keyword>
<dbReference type="InterPro" id="IPR011013">
    <property type="entry name" value="Gal_mutarotase_sf_dom"/>
</dbReference>
<dbReference type="SUPFAM" id="SSF51445">
    <property type="entry name" value="(Trans)glycosidases"/>
    <property type="match status" value="1"/>
</dbReference>
<name>A0A521F8L2_9BACT</name>
<dbReference type="GO" id="GO:0004565">
    <property type="term" value="F:beta-galactosidase activity"/>
    <property type="evidence" value="ECO:0007669"/>
    <property type="project" value="UniProtKB-EC"/>
</dbReference>
<dbReference type="SUPFAM" id="SSF49303">
    <property type="entry name" value="beta-Galactosidase/glucuronidase domain"/>
    <property type="match status" value="2"/>
</dbReference>
<dbReference type="InterPro" id="IPR006104">
    <property type="entry name" value="Glyco_hydro_2_N"/>
</dbReference>
<dbReference type="SMART" id="SM01038">
    <property type="entry name" value="Bgal_small_N"/>
    <property type="match status" value="1"/>
</dbReference>
<dbReference type="Gene3D" id="2.70.98.10">
    <property type="match status" value="1"/>
</dbReference>
<proteinExistence type="inferred from homology"/>
<dbReference type="InterPro" id="IPR032312">
    <property type="entry name" value="LacZ_4"/>
</dbReference>
<dbReference type="InterPro" id="IPR050347">
    <property type="entry name" value="Bact_Beta-galactosidase"/>
</dbReference>
<dbReference type="InterPro" id="IPR036156">
    <property type="entry name" value="Beta-gal/glucu_dom_sf"/>
</dbReference>
<dbReference type="Gene3D" id="2.60.120.260">
    <property type="entry name" value="Galactose-binding domain-like"/>
    <property type="match status" value="1"/>
</dbReference>
<evidence type="ECO:0000256" key="4">
    <source>
        <dbReference type="ARBA" id="ARBA00022801"/>
    </source>
</evidence>
<dbReference type="InterPro" id="IPR014718">
    <property type="entry name" value="GH-type_carb-bd"/>
</dbReference>
<protein>
    <recommendedName>
        <fullName evidence="3 7">Beta-galactosidase</fullName>
        <ecNumber evidence="3 7">3.2.1.23</ecNumber>
    </recommendedName>
    <alternativeName>
        <fullName evidence="6 7">Lactase</fullName>
    </alternativeName>
</protein>
<dbReference type="SUPFAM" id="SSF74650">
    <property type="entry name" value="Galactose mutarotase-like"/>
    <property type="match status" value="1"/>
</dbReference>
<evidence type="ECO:0000256" key="5">
    <source>
        <dbReference type="ARBA" id="ARBA00023295"/>
    </source>
</evidence>
<dbReference type="SUPFAM" id="SSF49785">
    <property type="entry name" value="Galactose-binding domain-like"/>
    <property type="match status" value="1"/>
</dbReference>
<dbReference type="InterPro" id="IPR008979">
    <property type="entry name" value="Galactose-bd-like_sf"/>
</dbReference>
<dbReference type="PRINTS" id="PR00132">
    <property type="entry name" value="GLHYDRLASE2"/>
</dbReference>
<evidence type="ECO:0000256" key="7">
    <source>
        <dbReference type="RuleBase" id="RU361154"/>
    </source>
</evidence>
<gene>
    <name evidence="9" type="ORF">SAMN06265219_11610</name>
</gene>
<keyword evidence="5 7" id="KW-0326">Glycosidase</keyword>
<evidence type="ECO:0000313" key="10">
    <source>
        <dbReference type="Proteomes" id="UP000317557"/>
    </source>
</evidence>
<dbReference type="GO" id="GO:0030246">
    <property type="term" value="F:carbohydrate binding"/>
    <property type="evidence" value="ECO:0007669"/>
    <property type="project" value="InterPro"/>
</dbReference>
<evidence type="ECO:0000256" key="3">
    <source>
        <dbReference type="ARBA" id="ARBA00012756"/>
    </source>
</evidence>
<dbReference type="InterPro" id="IPR006103">
    <property type="entry name" value="Glyco_hydro_2_cat"/>
</dbReference>
<dbReference type="InterPro" id="IPR004199">
    <property type="entry name" value="B-gal_small/dom_5"/>
</dbReference>
<dbReference type="Gene3D" id="3.20.20.80">
    <property type="entry name" value="Glycosidases"/>
    <property type="match status" value="1"/>
</dbReference>
<dbReference type="OrthoDB" id="9801077at2"/>
<dbReference type="GO" id="GO:0005990">
    <property type="term" value="P:lactose catabolic process"/>
    <property type="evidence" value="ECO:0007669"/>
    <property type="project" value="TreeGrafter"/>
</dbReference>